<reference evidence="2 3" key="1">
    <citation type="submission" date="2018-05" db="EMBL/GenBank/DDBJ databases">
        <title>Salinimonas sp. HMF8227 Genome sequencing and assembly.</title>
        <authorList>
            <person name="Kang H."/>
            <person name="Kang J."/>
            <person name="Cha I."/>
            <person name="Kim H."/>
            <person name="Joh K."/>
        </authorList>
    </citation>
    <scope>NUCLEOTIDE SEQUENCE [LARGE SCALE GENOMIC DNA]</scope>
    <source>
        <strain evidence="2 3">HMF8227</strain>
    </source>
</reference>
<dbReference type="EMBL" id="CP029347">
    <property type="protein sequence ID" value="AWL12312.1"/>
    <property type="molecule type" value="Genomic_DNA"/>
</dbReference>
<evidence type="ECO:0000313" key="3">
    <source>
        <dbReference type="Proteomes" id="UP000245728"/>
    </source>
</evidence>
<name>A0A2S2E475_9ALTE</name>
<evidence type="ECO:0000256" key="1">
    <source>
        <dbReference type="SAM" id="SignalP"/>
    </source>
</evidence>
<dbReference type="KEGG" id="salh:HMF8227_01839"/>
<keyword evidence="1" id="KW-0732">Signal</keyword>
<dbReference type="AlphaFoldDB" id="A0A2S2E475"/>
<organism evidence="2 3">
    <name type="scientific">Saliniradius amylolyticus</name>
    <dbReference type="NCBI Taxonomy" id="2183582"/>
    <lineage>
        <taxon>Bacteria</taxon>
        <taxon>Pseudomonadati</taxon>
        <taxon>Pseudomonadota</taxon>
        <taxon>Gammaproteobacteria</taxon>
        <taxon>Alteromonadales</taxon>
        <taxon>Alteromonadaceae</taxon>
        <taxon>Saliniradius</taxon>
    </lineage>
</organism>
<evidence type="ECO:0000313" key="2">
    <source>
        <dbReference type="EMBL" id="AWL12312.1"/>
    </source>
</evidence>
<feature type="chain" id="PRO_5015558842" evidence="1">
    <location>
        <begin position="26"/>
        <end position="113"/>
    </location>
</feature>
<protein>
    <submittedName>
        <fullName evidence="2">Uncharacterized protein</fullName>
    </submittedName>
</protein>
<keyword evidence="3" id="KW-1185">Reference proteome</keyword>
<gene>
    <name evidence="2" type="ORF">HMF8227_01839</name>
</gene>
<sequence>MTRQFSTLLLMLALICQSLAFVAMACEEEHVIASGDSQMSVMHHDMGTDSTSTQHPCCNDDEQCPQELCGSHSGVMTYQWRAVPLSASTRIEAGITEPPLSPARSLFRPPIFA</sequence>
<feature type="signal peptide" evidence="1">
    <location>
        <begin position="1"/>
        <end position="25"/>
    </location>
</feature>
<dbReference type="PROSITE" id="PS51257">
    <property type="entry name" value="PROKAR_LIPOPROTEIN"/>
    <property type="match status" value="1"/>
</dbReference>
<dbReference type="Proteomes" id="UP000245728">
    <property type="component" value="Chromosome"/>
</dbReference>
<proteinExistence type="predicted"/>
<dbReference type="RefSeq" id="WP_109339898.1">
    <property type="nucleotide sequence ID" value="NZ_CP029347.1"/>
</dbReference>
<accession>A0A2S2E475</accession>